<dbReference type="OrthoDB" id="9814535at2"/>
<reference evidence="8 9" key="1">
    <citation type="journal article" date="2007" name="Appl. Environ. Microbiol.">
        <title>Genome sequence of the cellulolytic gliding bacterium Cytophaga hutchinsonii.</title>
        <authorList>
            <person name="Xie G."/>
            <person name="Bruce D.C."/>
            <person name="Challacombe J.F."/>
            <person name="Chertkov O."/>
            <person name="Detter J.C."/>
            <person name="Gilna P."/>
            <person name="Han C.S."/>
            <person name="Lucas S."/>
            <person name="Misra M."/>
            <person name="Myers G.L."/>
            <person name="Richardson P."/>
            <person name="Tapia R."/>
            <person name="Thayer N."/>
            <person name="Thompson L.S."/>
            <person name="Brettin T.S."/>
            <person name="Henrissat B."/>
            <person name="Wilson D.B."/>
            <person name="McBride M.J."/>
        </authorList>
    </citation>
    <scope>NUCLEOTIDE SEQUENCE [LARGE SCALE GENOMIC DNA]</scope>
    <source>
        <strain evidence="9">ATCC 33406 / DSM 1761 / CIP 103989 / NBRC 15051 / NCIMB 9469 / D465</strain>
    </source>
</reference>
<evidence type="ECO:0000256" key="6">
    <source>
        <dbReference type="SAM" id="Phobius"/>
    </source>
</evidence>
<gene>
    <name evidence="8" type="ordered locus">CHU_1223</name>
</gene>
<feature type="transmembrane region" description="Helical" evidence="6">
    <location>
        <begin position="7"/>
        <end position="26"/>
    </location>
</feature>
<accession>A0A6N4SQA0</accession>
<dbReference type="AlphaFoldDB" id="A0A6N4SQA0"/>
<evidence type="ECO:0000313" key="9">
    <source>
        <dbReference type="Proteomes" id="UP000001822"/>
    </source>
</evidence>
<dbReference type="Pfam" id="PF01103">
    <property type="entry name" value="Omp85"/>
    <property type="match status" value="1"/>
</dbReference>
<name>A0A6N4SQA0_CYTH3</name>
<dbReference type="PROSITE" id="PS51257">
    <property type="entry name" value="PROKAR_LIPOPROTEIN"/>
    <property type="match status" value="1"/>
</dbReference>
<dbReference type="KEGG" id="chu:CHU_1223"/>
<protein>
    <submittedName>
        <fullName evidence="8">Outer membrane protein</fullName>
    </submittedName>
</protein>
<feature type="domain" description="Bacterial surface antigen (D15)" evidence="7">
    <location>
        <begin position="377"/>
        <end position="738"/>
    </location>
</feature>
<dbReference type="EMBL" id="CP000383">
    <property type="protein sequence ID" value="ABG58496.1"/>
    <property type="molecule type" value="Genomic_DNA"/>
</dbReference>
<dbReference type="GO" id="GO:0019867">
    <property type="term" value="C:outer membrane"/>
    <property type="evidence" value="ECO:0007669"/>
    <property type="project" value="InterPro"/>
</dbReference>
<evidence type="ECO:0000256" key="1">
    <source>
        <dbReference type="ARBA" id="ARBA00004370"/>
    </source>
</evidence>
<keyword evidence="9" id="KW-1185">Reference proteome</keyword>
<keyword evidence="3" id="KW-0732">Signal</keyword>
<dbReference type="Gene3D" id="2.40.160.50">
    <property type="entry name" value="membrane protein fhac: a member of the omp85/tpsb transporter family"/>
    <property type="match status" value="1"/>
</dbReference>
<evidence type="ECO:0000256" key="2">
    <source>
        <dbReference type="ARBA" id="ARBA00022692"/>
    </source>
</evidence>
<keyword evidence="6" id="KW-1133">Transmembrane helix</keyword>
<dbReference type="InterPro" id="IPR039910">
    <property type="entry name" value="D15-like"/>
</dbReference>
<evidence type="ECO:0000256" key="3">
    <source>
        <dbReference type="ARBA" id="ARBA00022729"/>
    </source>
</evidence>
<comment type="subcellular location">
    <subcellularLocation>
        <location evidence="1">Membrane</location>
    </subcellularLocation>
</comment>
<keyword evidence="4 6" id="KW-0472">Membrane</keyword>
<dbReference type="InterPro" id="IPR000184">
    <property type="entry name" value="Bac_surfAg_D15"/>
</dbReference>
<dbReference type="Proteomes" id="UP000001822">
    <property type="component" value="Chromosome"/>
</dbReference>
<dbReference type="Gene3D" id="3.10.20.310">
    <property type="entry name" value="membrane protein fhac"/>
    <property type="match status" value="1"/>
</dbReference>
<keyword evidence="5" id="KW-0998">Cell outer membrane</keyword>
<sequence length="766" mass="87148">MTLSSRYIYILLLIGACIGCTSTKYVPDGDSLYTGATFDIQSNEPKRFIKSVQTDLEAQLKPKPNTSIFGWRIKLSIYNALGKPKKQKGLKYNLSRKFGQAPVLFSSVNTSLTQKALSAALFNRGLFDAQVSYDIVTSKNKKKTSIVYQIKTGPSYRIDTYAVRIKDTAIVNLINNNADKSRVKKGRRYSLERLRTEREHIDEVLKNNGYFHFNPEYLVFEADTSGTRSSVAMRLKLKPQTTEKSLRRYTMSGVYVLLDSTYTAKHFIHKTDTVMIDSVVLYLNHDFKAKSIAQYVYLKPNDYYSRENYQLTLSRLMGMNLFKYVDIDIVEKDSTHLDIFIHLSPLPKRSVSIEVDLVSKSNNFIGPGMNLNYTDKNYFKGGEKLSLGFHGSVETQLNGQFKGLYTYEFGPQLSLTFPRFILPFKVPASSLFTPSTIISTSYTFLKRVNYFEMRSLQISYGYKWKESLPIEHYLRPININFFNITNISTDFNTLLLQNPALRRRYEDQLIVGIMYSYTYNQQVFPKKKNQIYFNGNIDISGNTLSAINKLAGSPEKPDGSKTINGIAYAQYAKFDIDVRNYHKVTRQTVFASRLILGWGIPYGNSTALPFVKGFFSGGANSLRAFPVNSVGPGTYRLPDSLQSSFFIQQGGDIKVEWSAEYRFPIVSIIKGALFVDAGNVWLYKNNDLIPGAQFKLEKAFTELAVGGGFGLRADLSFFIIRLDLATPIRKPWLEEGERWVLDDAKLGSGEWRRQNIILNIAIGYPF</sequence>
<evidence type="ECO:0000259" key="7">
    <source>
        <dbReference type="Pfam" id="PF01103"/>
    </source>
</evidence>
<keyword evidence="2 6" id="KW-0812">Transmembrane</keyword>
<dbReference type="RefSeq" id="WP_011584611.1">
    <property type="nucleotide sequence ID" value="NC_008255.1"/>
</dbReference>
<organism evidence="8 9">
    <name type="scientific">Cytophaga hutchinsonii (strain ATCC 33406 / DSM 1761 / CIP 103989 / NBRC 15051 / NCIMB 9469 / D465)</name>
    <dbReference type="NCBI Taxonomy" id="269798"/>
    <lineage>
        <taxon>Bacteria</taxon>
        <taxon>Pseudomonadati</taxon>
        <taxon>Bacteroidota</taxon>
        <taxon>Cytophagia</taxon>
        <taxon>Cytophagales</taxon>
        <taxon>Cytophagaceae</taxon>
        <taxon>Cytophaga</taxon>
    </lineage>
</organism>
<dbReference type="PANTHER" id="PTHR12815">
    <property type="entry name" value="SORTING AND ASSEMBLY MACHINERY SAMM50 PROTEIN FAMILY MEMBER"/>
    <property type="match status" value="1"/>
</dbReference>
<dbReference type="PANTHER" id="PTHR12815:SF47">
    <property type="entry name" value="TRANSLOCATION AND ASSEMBLY MODULE SUBUNIT TAMA"/>
    <property type="match status" value="1"/>
</dbReference>
<evidence type="ECO:0000313" key="8">
    <source>
        <dbReference type="EMBL" id="ABG58496.1"/>
    </source>
</evidence>
<evidence type="ECO:0000256" key="5">
    <source>
        <dbReference type="ARBA" id="ARBA00023237"/>
    </source>
</evidence>
<evidence type="ECO:0000256" key="4">
    <source>
        <dbReference type="ARBA" id="ARBA00023136"/>
    </source>
</evidence>
<proteinExistence type="predicted"/>